<evidence type="ECO:0000313" key="1">
    <source>
        <dbReference type="Proteomes" id="UP000095283"/>
    </source>
</evidence>
<sequence length="357" mass="41683">MSIFYISDCFDFPNFIFMLFTKLTDNYTDLKLIIFNGIILNLSYQFMRNPTALINSEKLLIVQINNFSKSSQRYVRNSAQNLKVESRLLLQQKKGMHNCDTVKFEFETMKYYMSIYAYGVFVSQFNRDYCSDNEEKSKRLRGNRVNLIKLKGLVVDILPIPDYFGASYDTEQKNKIDNAMAEFPKLNGINNVNKNKLTVSDRDLVIALPPLSFPDDSAKIINDGDRKNDKLPKDQIEHDSVNSPLFSNSQMYCFINILCWLKFLKLLLPCSKQLIKWESGTEIVTSSPIIFVKKDKISKNYENKFLDFIYLKNISMNFFFEILRKEFNGGCRAKAFSSKTRRLEEILTISLWTHSNY</sequence>
<evidence type="ECO:0000313" key="2">
    <source>
        <dbReference type="WBParaSite" id="Hba_00313"/>
    </source>
</evidence>
<organism evidence="1 2">
    <name type="scientific">Heterorhabditis bacteriophora</name>
    <name type="common">Entomopathogenic nematode worm</name>
    <dbReference type="NCBI Taxonomy" id="37862"/>
    <lineage>
        <taxon>Eukaryota</taxon>
        <taxon>Metazoa</taxon>
        <taxon>Ecdysozoa</taxon>
        <taxon>Nematoda</taxon>
        <taxon>Chromadorea</taxon>
        <taxon>Rhabditida</taxon>
        <taxon>Rhabditina</taxon>
        <taxon>Rhabditomorpha</taxon>
        <taxon>Strongyloidea</taxon>
        <taxon>Heterorhabditidae</taxon>
        <taxon>Heterorhabditis</taxon>
    </lineage>
</organism>
<dbReference type="WBParaSite" id="Hba_00313">
    <property type="protein sequence ID" value="Hba_00313"/>
    <property type="gene ID" value="Hba_00313"/>
</dbReference>
<dbReference type="AlphaFoldDB" id="A0A1I7W6T0"/>
<name>A0A1I7W6T0_HETBA</name>
<reference evidence="2" key="1">
    <citation type="submission" date="2016-11" db="UniProtKB">
        <authorList>
            <consortium name="WormBaseParasite"/>
        </authorList>
    </citation>
    <scope>IDENTIFICATION</scope>
</reference>
<accession>A0A1I7W6T0</accession>
<keyword evidence="1" id="KW-1185">Reference proteome</keyword>
<proteinExistence type="predicted"/>
<dbReference type="Proteomes" id="UP000095283">
    <property type="component" value="Unplaced"/>
</dbReference>
<protein>
    <submittedName>
        <fullName evidence="2">Uncharacterized protein</fullName>
    </submittedName>
</protein>